<keyword evidence="2" id="KW-1185">Reference proteome</keyword>
<dbReference type="AlphaFoldDB" id="A0A9D4QQV0"/>
<proteinExistence type="predicted"/>
<name>A0A9D4QQV0_DREPO</name>
<sequence length="66" mass="7531">MADNNPAIADLSDFNRPEKLGQRYSELYDNQWTDAFGTLQEDPSFEDETQILDILLNVLVVGNLQE</sequence>
<evidence type="ECO:0000313" key="1">
    <source>
        <dbReference type="EMBL" id="KAH3838980.1"/>
    </source>
</evidence>
<organism evidence="1 2">
    <name type="scientific">Dreissena polymorpha</name>
    <name type="common">Zebra mussel</name>
    <name type="synonym">Mytilus polymorpha</name>
    <dbReference type="NCBI Taxonomy" id="45954"/>
    <lineage>
        <taxon>Eukaryota</taxon>
        <taxon>Metazoa</taxon>
        <taxon>Spiralia</taxon>
        <taxon>Lophotrochozoa</taxon>
        <taxon>Mollusca</taxon>
        <taxon>Bivalvia</taxon>
        <taxon>Autobranchia</taxon>
        <taxon>Heteroconchia</taxon>
        <taxon>Euheterodonta</taxon>
        <taxon>Imparidentia</taxon>
        <taxon>Neoheterodontei</taxon>
        <taxon>Myida</taxon>
        <taxon>Dreissenoidea</taxon>
        <taxon>Dreissenidae</taxon>
        <taxon>Dreissena</taxon>
    </lineage>
</organism>
<protein>
    <submittedName>
        <fullName evidence="1">Uncharacterized protein</fullName>
    </submittedName>
</protein>
<comment type="caution">
    <text evidence="1">The sequence shown here is derived from an EMBL/GenBank/DDBJ whole genome shotgun (WGS) entry which is preliminary data.</text>
</comment>
<dbReference type="EMBL" id="JAIWYP010000004">
    <property type="protein sequence ID" value="KAH3838980.1"/>
    <property type="molecule type" value="Genomic_DNA"/>
</dbReference>
<accession>A0A9D4QQV0</accession>
<dbReference type="Proteomes" id="UP000828390">
    <property type="component" value="Unassembled WGS sequence"/>
</dbReference>
<evidence type="ECO:0000313" key="2">
    <source>
        <dbReference type="Proteomes" id="UP000828390"/>
    </source>
</evidence>
<gene>
    <name evidence="1" type="ORF">DPMN_112398</name>
</gene>
<reference evidence="1" key="2">
    <citation type="submission" date="2020-11" db="EMBL/GenBank/DDBJ databases">
        <authorList>
            <person name="McCartney M.A."/>
            <person name="Auch B."/>
            <person name="Kono T."/>
            <person name="Mallez S."/>
            <person name="Becker A."/>
            <person name="Gohl D.M."/>
            <person name="Silverstein K.A.T."/>
            <person name="Koren S."/>
            <person name="Bechman K.B."/>
            <person name="Herman A."/>
            <person name="Abrahante J.E."/>
            <person name="Garbe J."/>
        </authorList>
    </citation>
    <scope>NUCLEOTIDE SEQUENCE</scope>
    <source>
        <strain evidence="1">Duluth1</strain>
        <tissue evidence="1">Whole animal</tissue>
    </source>
</reference>
<reference evidence="1" key="1">
    <citation type="journal article" date="2019" name="bioRxiv">
        <title>The Genome of the Zebra Mussel, Dreissena polymorpha: A Resource for Invasive Species Research.</title>
        <authorList>
            <person name="McCartney M.A."/>
            <person name="Auch B."/>
            <person name="Kono T."/>
            <person name="Mallez S."/>
            <person name="Zhang Y."/>
            <person name="Obille A."/>
            <person name="Becker A."/>
            <person name="Abrahante J.E."/>
            <person name="Garbe J."/>
            <person name="Badalamenti J.P."/>
            <person name="Herman A."/>
            <person name="Mangelson H."/>
            <person name="Liachko I."/>
            <person name="Sullivan S."/>
            <person name="Sone E.D."/>
            <person name="Koren S."/>
            <person name="Silverstein K.A.T."/>
            <person name="Beckman K.B."/>
            <person name="Gohl D.M."/>
        </authorList>
    </citation>
    <scope>NUCLEOTIDE SEQUENCE</scope>
    <source>
        <strain evidence="1">Duluth1</strain>
        <tissue evidence="1">Whole animal</tissue>
    </source>
</reference>